<reference evidence="9" key="1">
    <citation type="journal article" date="2015" name="Genome Announc.">
        <title>Draft Genome Sequence of an Anaerobic Ammonium-Oxidizing Bacterium, "Candidatus Brocadia sinica".</title>
        <authorList>
            <person name="Oshiki M."/>
            <person name="Shinyako-Hata K."/>
            <person name="Satoh H."/>
            <person name="Okabe S."/>
        </authorList>
    </citation>
    <scope>NUCLEOTIDE SEQUENCE [LARGE SCALE GENOMIC DNA]</scope>
    <source>
        <strain evidence="9">JPN1</strain>
    </source>
</reference>
<evidence type="ECO:0000256" key="1">
    <source>
        <dbReference type="ARBA" id="ARBA00004127"/>
    </source>
</evidence>
<accession>A0ABQ0JV56</accession>
<feature type="transmembrane region" description="Helical" evidence="6">
    <location>
        <begin position="609"/>
        <end position="634"/>
    </location>
</feature>
<comment type="caution">
    <text evidence="8">The sequence shown here is derived from an EMBL/GenBank/DDBJ whole genome shotgun (WGS) entry which is preliminary data.</text>
</comment>
<dbReference type="Pfam" id="PF00361">
    <property type="entry name" value="Proton_antipo_M"/>
    <property type="match status" value="1"/>
</dbReference>
<feature type="transmembrane region" description="Helical" evidence="6">
    <location>
        <begin position="83"/>
        <end position="105"/>
    </location>
</feature>
<evidence type="ECO:0000256" key="6">
    <source>
        <dbReference type="SAM" id="Phobius"/>
    </source>
</evidence>
<dbReference type="PANTHER" id="PTHR42829:SF2">
    <property type="entry name" value="NADH-UBIQUINONE OXIDOREDUCTASE CHAIN 5"/>
    <property type="match status" value="1"/>
</dbReference>
<sequence>MEETSLVPYLIYYFILSPIAKIFFVNIHYFTSQQKRNEYLIRKLVKWGNVTDYIHVAVALYFLGFREVTVRIESFGFLGWPFIVHWNTITFVFLSFATIIIGVIGHFSLFYLHRDAYYHKFFSLYFIFHLAIKLIVLSSDTVFFFMGWELLGFSSVLLIAFYEHRTNPLKNAMRVLFIYEAGDIFLFALIALLTFLHTDDMARLAVLQERSYAWAMVLLIIACFFKSGIFPWTWLPRAMEGPTPSSAAFYGSLSTHIPIFLLLRFWPSEWSLPAYWPEVWTISHPANAIAAAVGICAFSAFITTHMSRQHADAKNTIAYATMTQLAIIYIEIFFGLRTLALVHVVSHGIYRTFEFLRTPSLLHFYHTMETRLPQMTNTGKHFIRLLPEWLRTWLYALSFKEFGFFLRTFDFIDGFLGLKFLRFDGKTARRFAGIIAVTWVAFSIVMFILDRNLFNLESAAYASGDAVTAFIINWKYVNAKDEILFALAVGFNVLTFCNIRKVGMFFVTLTCSATTVGIEHTLLLLRHLDASNLLYGIAMTALAVAFAGLAFYSVYRFTTGSEGSASYTARLSRSPLANLLLFIAGLSIVGVPGLGIVLAWEYLLHYTSLVAPFMVIKGFFIVKLDTLLVFLFYFSNFLGFPEHKVQVLHHYKLDTLHLRWAQKHT</sequence>
<feature type="transmembrane region" description="Helical" evidence="6">
    <location>
        <begin position="286"/>
        <end position="304"/>
    </location>
</feature>
<dbReference type="InterPro" id="IPR001750">
    <property type="entry name" value="ND/Mrp_TM"/>
</dbReference>
<protein>
    <recommendedName>
        <fullName evidence="7">NADH:quinone oxidoreductase/Mrp antiporter transmembrane domain-containing protein</fullName>
    </recommendedName>
</protein>
<feature type="transmembrane region" description="Helical" evidence="6">
    <location>
        <begin position="6"/>
        <end position="24"/>
    </location>
</feature>
<keyword evidence="4 6" id="KW-0472">Membrane</keyword>
<dbReference type="Proteomes" id="UP000032309">
    <property type="component" value="Unassembled WGS sequence"/>
</dbReference>
<gene>
    <name evidence="8" type="ORF">BROSI_A1111</name>
</gene>
<feature type="transmembrane region" description="Helical" evidence="6">
    <location>
        <begin position="430"/>
        <end position="449"/>
    </location>
</feature>
<feature type="transmembrane region" description="Helical" evidence="6">
    <location>
        <begin position="316"/>
        <end position="336"/>
    </location>
</feature>
<feature type="transmembrane region" description="Helical" evidence="6">
    <location>
        <begin position="533"/>
        <end position="555"/>
    </location>
</feature>
<feature type="transmembrane region" description="Helical" evidence="6">
    <location>
        <begin position="117"/>
        <end position="136"/>
    </location>
</feature>
<comment type="subcellular location">
    <subcellularLocation>
        <location evidence="1">Endomembrane system</location>
        <topology evidence="1">Multi-pass membrane protein</topology>
    </subcellularLocation>
    <subcellularLocation>
        <location evidence="5">Membrane</location>
        <topology evidence="5">Multi-pass membrane protein</topology>
    </subcellularLocation>
</comment>
<evidence type="ECO:0000259" key="7">
    <source>
        <dbReference type="Pfam" id="PF00361"/>
    </source>
</evidence>
<feature type="transmembrane region" description="Helical" evidence="6">
    <location>
        <begin position="506"/>
        <end position="527"/>
    </location>
</feature>
<feature type="transmembrane region" description="Helical" evidence="6">
    <location>
        <begin position="576"/>
        <end position="603"/>
    </location>
</feature>
<keyword evidence="9" id="KW-1185">Reference proteome</keyword>
<evidence type="ECO:0000313" key="8">
    <source>
        <dbReference type="EMBL" id="GAN32596.1"/>
    </source>
</evidence>
<organism evidence="8 9">
    <name type="scientific">Candidatus Brocadia sinica JPN1</name>
    <dbReference type="NCBI Taxonomy" id="1197129"/>
    <lineage>
        <taxon>Bacteria</taxon>
        <taxon>Pseudomonadati</taxon>
        <taxon>Planctomycetota</taxon>
        <taxon>Candidatus Brocadiia</taxon>
        <taxon>Candidatus Brocadiales</taxon>
        <taxon>Candidatus Brocadiaceae</taxon>
        <taxon>Candidatus Brocadia</taxon>
    </lineage>
</organism>
<evidence type="ECO:0000256" key="3">
    <source>
        <dbReference type="ARBA" id="ARBA00022989"/>
    </source>
</evidence>
<feature type="transmembrane region" description="Helical" evidence="6">
    <location>
        <begin position="142"/>
        <end position="162"/>
    </location>
</feature>
<name>A0ABQ0JV56_9BACT</name>
<keyword evidence="3 6" id="KW-1133">Transmembrane helix</keyword>
<dbReference type="InterPro" id="IPR003945">
    <property type="entry name" value="NU5C-like"/>
</dbReference>
<evidence type="ECO:0000256" key="5">
    <source>
        <dbReference type="RuleBase" id="RU000320"/>
    </source>
</evidence>
<dbReference type="RefSeq" id="WP_052562736.1">
    <property type="nucleotide sequence ID" value="NZ_BAFN01000001.1"/>
</dbReference>
<feature type="transmembrane region" description="Helical" evidence="6">
    <location>
        <begin position="247"/>
        <end position="266"/>
    </location>
</feature>
<feature type="transmembrane region" description="Helical" evidence="6">
    <location>
        <begin position="174"/>
        <end position="196"/>
    </location>
</feature>
<dbReference type="PANTHER" id="PTHR42829">
    <property type="entry name" value="NADH-UBIQUINONE OXIDOREDUCTASE CHAIN 5"/>
    <property type="match status" value="1"/>
</dbReference>
<feature type="transmembrane region" description="Helical" evidence="6">
    <location>
        <begin position="212"/>
        <end position="235"/>
    </location>
</feature>
<keyword evidence="2 5" id="KW-0812">Transmembrane</keyword>
<dbReference type="PRINTS" id="PR01434">
    <property type="entry name" value="NADHDHGNASE5"/>
</dbReference>
<proteinExistence type="predicted"/>
<feature type="domain" description="NADH:quinone oxidoreductase/Mrp antiporter transmembrane" evidence="7">
    <location>
        <begin position="138"/>
        <end position="363"/>
    </location>
</feature>
<dbReference type="EMBL" id="BAFN01000001">
    <property type="protein sequence ID" value="GAN32596.1"/>
    <property type="molecule type" value="Genomic_DNA"/>
</dbReference>
<evidence type="ECO:0000256" key="2">
    <source>
        <dbReference type="ARBA" id="ARBA00022692"/>
    </source>
</evidence>
<evidence type="ECO:0000313" key="9">
    <source>
        <dbReference type="Proteomes" id="UP000032309"/>
    </source>
</evidence>
<evidence type="ECO:0000256" key="4">
    <source>
        <dbReference type="ARBA" id="ARBA00023136"/>
    </source>
</evidence>